<evidence type="ECO:0000256" key="2">
    <source>
        <dbReference type="ARBA" id="ARBA00023125"/>
    </source>
</evidence>
<keyword evidence="2 5" id="KW-0238">DNA-binding</keyword>
<evidence type="ECO:0000256" key="1">
    <source>
        <dbReference type="ARBA" id="ARBA00023015"/>
    </source>
</evidence>
<evidence type="ECO:0000259" key="4">
    <source>
        <dbReference type="PROSITE" id="PS50995"/>
    </source>
</evidence>
<dbReference type="EMBL" id="FOKA01000010">
    <property type="protein sequence ID" value="SFB21623.1"/>
    <property type="molecule type" value="Genomic_DNA"/>
</dbReference>
<dbReference type="Gene3D" id="1.10.10.10">
    <property type="entry name" value="Winged helix-like DNA-binding domain superfamily/Winged helix DNA-binding domain"/>
    <property type="match status" value="1"/>
</dbReference>
<proteinExistence type="predicted"/>
<dbReference type="PANTHER" id="PTHR33164">
    <property type="entry name" value="TRANSCRIPTIONAL REGULATOR, MARR FAMILY"/>
    <property type="match status" value="1"/>
</dbReference>
<keyword evidence="3" id="KW-0804">Transcription</keyword>
<dbReference type="SMART" id="SM00347">
    <property type="entry name" value="HTH_MARR"/>
    <property type="match status" value="1"/>
</dbReference>
<keyword evidence="1" id="KW-0805">Transcription regulation</keyword>
<dbReference type="InterPro" id="IPR036390">
    <property type="entry name" value="WH_DNA-bd_sf"/>
</dbReference>
<dbReference type="STRING" id="988821.SAMN05421867_11022"/>
<dbReference type="InterPro" id="IPR023187">
    <property type="entry name" value="Tscrpt_reg_MarR-type_CS"/>
</dbReference>
<gene>
    <name evidence="5" type="ORF">SAMN05421867_11022</name>
</gene>
<dbReference type="PROSITE" id="PS50995">
    <property type="entry name" value="HTH_MARR_2"/>
    <property type="match status" value="1"/>
</dbReference>
<evidence type="ECO:0000313" key="5">
    <source>
        <dbReference type="EMBL" id="SFB21623.1"/>
    </source>
</evidence>
<dbReference type="Proteomes" id="UP000199012">
    <property type="component" value="Unassembled WGS sequence"/>
</dbReference>
<accession>A0A1I0ZBM7</accession>
<dbReference type="GO" id="GO:0006950">
    <property type="term" value="P:response to stress"/>
    <property type="evidence" value="ECO:0007669"/>
    <property type="project" value="TreeGrafter"/>
</dbReference>
<reference evidence="5 6" key="1">
    <citation type="submission" date="2016-10" db="EMBL/GenBank/DDBJ databases">
        <authorList>
            <person name="de Groot N.N."/>
        </authorList>
    </citation>
    <scope>NUCLEOTIDE SEQUENCE [LARGE SCALE GENOMIC DNA]</scope>
    <source>
        <strain evidence="5 6">CGMCC 4.6945</strain>
    </source>
</reference>
<sequence>MADGTQSLEDRMRGSEVLQELRRMIGVAGAVGPAVAARAGLSSSELEALEHLMAEPLGPVEIAKRLHVTSAASSGIVDRLERRGHVVREPHPDDRRRTRVVVTPSGRAEVVAHLVPMFTGLAEAEEALSAHDREVVAAFLRRATDAITALL</sequence>
<organism evidence="5 6">
    <name type="scientific">Cellulomonas marina</name>
    <dbReference type="NCBI Taxonomy" id="988821"/>
    <lineage>
        <taxon>Bacteria</taxon>
        <taxon>Bacillati</taxon>
        <taxon>Actinomycetota</taxon>
        <taxon>Actinomycetes</taxon>
        <taxon>Micrococcales</taxon>
        <taxon>Cellulomonadaceae</taxon>
        <taxon>Cellulomonas</taxon>
    </lineage>
</organism>
<dbReference type="GO" id="GO:0003677">
    <property type="term" value="F:DNA binding"/>
    <property type="evidence" value="ECO:0007669"/>
    <property type="project" value="UniProtKB-KW"/>
</dbReference>
<protein>
    <submittedName>
        <fullName evidence="5">DNA-binding transcriptional regulator, MarR family</fullName>
    </submittedName>
</protein>
<feature type="domain" description="HTH marR-type" evidence="4">
    <location>
        <begin position="14"/>
        <end position="145"/>
    </location>
</feature>
<evidence type="ECO:0000313" key="6">
    <source>
        <dbReference type="Proteomes" id="UP000199012"/>
    </source>
</evidence>
<dbReference type="InterPro" id="IPR036388">
    <property type="entry name" value="WH-like_DNA-bd_sf"/>
</dbReference>
<dbReference type="SUPFAM" id="SSF46785">
    <property type="entry name" value="Winged helix' DNA-binding domain"/>
    <property type="match status" value="1"/>
</dbReference>
<dbReference type="GO" id="GO:0003700">
    <property type="term" value="F:DNA-binding transcription factor activity"/>
    <property type="evidence" value="ECO:0007669"/>
    <property type="project" value="InterPro"/>
</dbReference>
<dbReference type="Pfam" id="PF12802">
    <property type="entry name" value="MarR_2"/>
    <property type="match status" value="1"/>
</dbReference>
<dbReference type="InterPro" id="IPR000835">
    <property type="entry name" value="HTH_MarR-typ"/>
</dbReference>
<evidence type="ECO:0000256" key="3">
    <source>
        <dbReference type="ARBA" id="ARBA00023163"/>
    </source>
</evidence>
<name>A0A1I0ZBM7_9CELL</name>
<dbReference type="AlphaFoldDB" id="A0A1I0ZBM7"/>
<keyword evidence="6" id="KW-1185">Reference proteome</keyword>
<dbReference type="PANTHER" id="PTHR33164:SF43">
    <property type="entry name" value="HTH-TYPE TRANSCRIPTIONAL REPRESSOR YETL"/>
    <property type="match status" value="1"/>
</dbReference>
<dbReference type="PROSITE" id="PS01117">
    <property type="entry name" value="HTH_MARR_1"/>
    <property type="match status" value="1"/>
</dbReference>
<dbReference type="PRINTS" id="PR00598">
    <property type="entry name" value="HTHMARR"/>
</dbReference>
<dbReference type="InterPro" id="IPR039422">
    <property type="entry name" value="MarR/SlyA-like"/>
</dbReference>